<protein>
    <submittedName>
        <fullName evidence="9">Heme exporter protein A</fullName>
    </submittedName>
</protein>
<keyword evidence="6" id="KW-1278">Translocase</keyword>
<dbReference type="SUPFAM" id="SSF52540">
    <property type="entry name" value="P-loop containing nucleoside triphosphate hydrolases"/>
    <property type="match status" value="1"/>
</dbReference>
<dbReference type="SMART" id="SM00382">
    <property type="entry name" value="AAA"/>
    <property type="match status" value="1"/>
</dbReference>
<dbReference type="PROSITE" id="PS50893">
    <property type="entry name" value="ABC_TRANSPORTER_2"/>
    <property type="match status" value="1"/>
</dbReference>
<dbReference type="PROSITE" id="PS00211">
    <property type="entry name" value="ABC_TRANSPORTER_1"/>
    <property type="match status" value="1"/>
</dbReference>
<comment type="caution">
    <text evidence="9">The sequence shown here is derived from an EMBL/GenBank/DDBJ whole genome shotgun (WGS) entry which is preliminary data.</text>
</comment>
<evidence type="ECO:0000256" key="7">
    <source>
        <dbReference type="ARBA" id="ARBA00023136"/>
    </source>
</evidence>
<dbReference type="InterPro" id="IPR027417">
    <property type="entry name" value="P-loop_NTPase"/>
</dbReference>
<evidence type="ECO:0000256" key="1">
    <source>
        <dbReference type="ARBA" id="ARBA00005417"/>
    </source>
</evidence>
<keyword evidence="4" id="KW-0201">Cytochrome c-type biogenesis</keyword>
<reference evidence="9 10" key="1">
    <citation type="submission" date="2023-07" db="EMBL/GenBank/DDBJ databases">
        <title>Genomic Encyclopedia of Type Strains, Phase IV (KMG-IV): sequencing the most valuable type-strain genomes for metagenomic binning, comparative biology and taxonomic classification.</title>
        <authorList>
            <person name="Goeker M."/>
        </authorList>
    </citation>
    <scope>NUCLEOTIDE SEQUENCE [LARGE SCALE GENOMIC DNA]</scope>
    <source>
        <strain evidence="9 10">B1-1</strain>
    </source>
</reference>
<dbReference type="InterPro" id="IPR003593">
    <property type="entry name" value="AAA+_ATPase"/>
</dbReference>
<keyword evidence="2" id="KW-0813">Transport</keyword>
<name>A0ABU0M870_9HYPH</name>
<dbReference type="Gene3D" id="3.40.50.300">
    <property type="entry name" value="P-loop containing nucleotide triphosphate hydrolases"/>
    <property type="match status" value="1"/>
</dbReference>
<keyword evidence="3" id="KW-0547">Nucleotide-binding</keyword>
<evidence type="ECO:0000256" key="4">
    <source>
        <dbReference type="ARBA" id="ARBA00022748"/>
    </source>
</evidence>
<evidence type="ECO:0000256" key="2">
    <source>
        <dbReference type="ARBA" id="ARBA00022448"/>
    </source>
</evidence>
<dbReference type="InterPro" id="IPR005895">
    <property type="entry name" value="ABC_transptr_haem_export_CcmA"/>
</dbReference>
<evidence type="ECO:0000259" key="8">
    <source>
        <dbReference type="PROSITE" id="PS50893"/>
    </source>
</evidence>
<dbReference type="NCBIfam" id="TIGR01189">
    <property type="entry name" value="ccmA"/>
    <property type="match status" value="1"/>
</dbReference>
<evidence type="ECO:0000256" key="5">
    <source>
        <dbReference type="ARBA" id="ARBA00022840"/>
    </source>
</evidence>
<evidence type="ECO:0000313" key="10">
    <source>
        <dbReference type="Proteomes" id="UP001223743"/>
    </source>
</evidence>
<comment type="similarity">
    <text evidence="1">Belongs to the ABC transporter superfamily.</text>
</comment>
<sequence length="189" mass="19537">MVKRGGRPVLEGIGFTLAPGEALAVTGRNGAGKSTLLRAVAGLVPREAGRVGWTDKDVPLVEATHYFGHLDALKPTLSTADNLALWSKVAGAPGLPVIEALEAVGLDHLEDLPAAYLSAGQRRRVAFARLLLVRRPLWLLDEPTAALDAAAEATFGALLADHIASGGLALVATHRPLPVAARALAIGAS</sequence>
<dbReference type="InterPro" id="IPR003439">
    <property type="entry name" value="ABC_transporter-like_ATP-bd"/>
</dbReference>
<feature type="domain" description="ABC transporter" evidence="8">
    <location>
        <begin position="2"/>
        <end position="189"/>
    </location>
</feature>
<evidence type="ECO:0000313" key="9">
    <source>
        <dbReference type="EMBL" id="MDQ0517163.1"/>
    </source>
</evidence>
<evidence type="ECO:0000256" key="6">
    <source>
        <dbReference type="ARBA" id="ARBA00022967"/>
    </source>
</evidence>
<dbReference type="EMBL" id="JAUSWJ010000001">
    <property type="protein sequence ID" value="MDQ0517163.1"/>
    <property type="molecule type" value="Genomic_DNA"/>
</dbReference>
<dbReference type="InterPro" id="IPR017871">
    <property type="entry name" value="ABC_transporter-like_CS"/>
</dbReference>
<evidence type="ECO:0000256" key="3">
    <source>
        <dbReference type="ARBA" id="ARBA00022741"/>
    </source>
</evidence>
<keyword evidence="10" id="KW-1185">Reference proteome</keyword>
<keyword evidence="7" id="KW-0472">Membrane</keyword>
<keyword evidence="5" id="KW-0067">ATP-binding</keyword>
<gene>
    <name evidence="9" type="ORF">QO015_002776</name>
</gene>
<dbReference type="PANTHER" id="PTHR43499">
    <property type="entry name" value="ABC TRANSPORTER I FAMILY MEMBER 1"/>
    <property type="match status" value="1"/>
</dbReference>
<dbReference type="PANTHER" id="PTHR43499:SF1">
    <property type="entry name" value="ABC TRANSPORTER I FAMILY MEMBER 1"/>
    <property type="match status" value="1"/>
</dbReference>
<dbReference type="Proteomes" id="UP001223743">
    <property type="component" value="Unassembled WGS sequence"/>
</dbReference>
<dbReference type="Pfam" id="PF00005">
    <property type="entry name" value="ABC_tran"/>
    <property type="match status" value="1"/>
</dbReference>
<accession>A0ABU0M870</accession>
<organism evidence="9 10">
    <name type="scientific">Kaistia geumhonensis</name>
    <dbReference type="NCBI Taxonomy" id="410839"/>
    <lineage>
        <taxon>Bacteria</taxon>
        <taxon>Pseudomonadati</taxon>
        <taxon>Pseudomonadota</taxon>
        <taxon>Alphaproteobacteria</taxon>
        <taxon>Hyphomicrobiales</taxon>
        <taxon>Kaistiaceae</taxon>
        <taxon>Kaistia</taxon>
    </lineage>
</organism>
<proteinExistence type="inferred from homology"/>